<dbReference type="RefSeq" id="WP_270073254.1">
    <property type="nucleotide sequence ID" value="NZ_JAJAQC010000028.1"/>
</dbReference>
<dbReference type="PROSITE" id="PS00107">
    <property type="entry name" value="PROTEIN_KINASE_ATP"/>
    <property type="match status" value="1"/>
</dbReference>
<evidence type="ECO:0000256" key="3">
    <source>
        <dbReference type="ARBA" id="ARBA00022679"/>
    </source>
</evidence>
<evidence type="ECO:0000256" key="4">
    <source>
        <dbReference type="ARBA" id="ARBA00022741"/>
    </source>
</evidence>
<evidence type="ECO:0000313" key="11">
    <source>
        <dbReference type="EMBL" id="MDA0566001.1"/>
    </source>
</evidence>
<dbReference type="InterPro" id="IPR017441">
    <property type="entry name" value="Protein_kinase_ATP_BS"/>
</dbReference>
<reference evidence="11" key="1">
    <citation type="submission" date="2021-10" db="EMBL/GenBank/DDBJ databases">
        <title>Streptomonospora sp. nov., isolated from mangrove soil.</title>
        <authorList>
            <person name="Chen X."/>
            <person name="Ge X."/>
            <person name="Liu W."/>
        </authorList>
    </citation>
    <scope>NUCLEOTIDE SEQUENCE</scope>
    <source>
        <strain evidence="11">S1-112</strain>
    </source>
</reference>
<dbReference type="PROSITE" id="PS50011">
    <property type="entry name" value="PROTEIN_KINASE_DOM"/>
    <property type="match status" value="1"/>
</dbReference>
<keyword evidence="6 7" id="KW-0067">ATP-binding</keyword>
<feature type="compositionally biased region" description="Low complexity" evidence="8">
    <location>
        <begin position="300"/>
        <end position="313"/>
    </location>
</feature>
<feature type="compositionally biased region" description="Pro residues" evidence="8">
    <location>
        <begin position="348"/>
        <end position="359"/>
    </location>
</feature>
<organism evidence="11 12">
    <name type="scientific">Streptomonospora mangrovi</name>
    <dbReference type="NCBI Taxonomy" id="2883123"/>
    <lineage>
        <taxon>Bacteria</taxon>
        <taxon>Bacillati</taxon>
        <taxon>Actinomycetota</taxon>
        <taxon>Actinomycetes</taxon>
        <taxon>Streptosporangiales</taxon>
        <taxon>Nocardiopsidaceae</taxon>
        <taxon>Streptomonospora</taxon>
    </lineage>
</organism>
<accession>A0A9X3NX83</accession>
<dbReference type="GO" id="GO:0004674">
    <property type="term" value="F:protein serine/threonine kinase activity"/>
    <property type="evidence" value="ECO:0007669"/>
    <property type="project" value="UniProtKB-KW"/>
</dbReference>
<keyword evidence="12" id="KW-1185">Reference proteome</keyword>
<dbReference type="AlphaFoldDB" id="A0A9X3NX83"/>
<evidence type="ECO:0000256" key="6">
    <source>
        <dbReference type="ARBA" id="ARBA00022840"/>
    </source>
</evidence>
<dbReference type="Pfam" id="PF00069">
    <property type="entry name" value="Pkinase"/>
    <property type="match status" value="1"/>
</dbReference>
<dbReference type="PROSITE" id="PS00108">
    <property type="entry name" value="PROTEIN_KINASE_ST"/>
    <property type="match status" value="1"/>
</dbReference>
<evidence type="ECO:0000256" key="8">
    <source>
        <dbReference type="SAM" id="MobiDB-lite"/>
    </source>
</evidence>
<keyword evidence="4 7" id="KW-0547">Nucleotide-binding</keyword>
<evidence type="ECO:0000256" key="1">
    <source>
        <dbReference type="ARBA" id="ARBA00012513"/>
    </source>
</evidence>
<keyword evidence="9" id="KW-0812">Transmembrane</keyword>
<evidence type="ECO:0000256" key="9">
    <source>
        <dbReference type="SAM" id="Phobius"/>
    </source>
</evidence>
<feature type="compositionally biased region" description="Pro residues" evidence="8">
    <location>
        <begin position="385"/>
        <end position="397"/>
    </location>
</feature>
<dbReference type="SMART" id="SM00220">
    <property type="entry name" value="S_TKc"/>
    <property type="match status" value="1"/>
</dbReference>
<feature type="domain" description="Protein kinase" evidence="10">
    <location>
        <begin position="16"/>
        <end position="287"/>
    </location>
</feature>
<name>A0A9X3NX83_9ACTN</name>
<feature type="transmembrane region" description="Helical" evidence="9">
    <location>
        <begin position="416"/>
        <end position="441"/>
    </location>
</feature>
<sequence length="599" mass="63123">MALDSGEHARTVAGRYLLQRELGRGGMGVVWQALDTGLERTVAVKEVLLPGHLTEAERADAHARVRREAQTAARVSHPSVITIHDVFDFEGHPWVVMELIRGRSLQEEIGRTGPLPPERAAAVAGALLEAVRAAHANGVVHRDIKPGNVMLGEGDRVVLTDFGIATMEGGASITRTGALVGSPEYMSPERLRSEQATPASDLWSVGVTLYTALNGESPFRRDSITAAIAAVLSAPLPPLSFAGPLAPVVAGLLERDPAARLTADAALELLRGSGAASRTATGPHAPAGSATGPRTGVWAAGGAAPGAAGYPSGPHTPPPAGRLGSDTPHPSGPSGPSGPRGAPFGGAAPPPGHPGPTTPHPYGGPTTPHPHGGPATPRPYGGPATPHPSGPHTPPPGHAGQGPATLPDARRRRGDAGVPVAIVAGALILVVVLVVAVVLVTRDWTRYETFRSSWYTVDYPAEWSVDDTAISDDAYVRFEPDGDHLLYVDGWVNGSADPDTSYGWIEADHREFQEDPKVSDYQALEMTEVDGGGFSAEWDVARWQAEFSHEDWPTPRRYFATHLVTIGEETYAVTINVPADHRDDYEAVYERAVESFAPR</sequence>
<dbReference type="InterPro" id="IPR008271">
    <property type="entry name" value="Ser/Thr_kinase_AS"/>
</dbReference>
<dbReference type="InterPro" id="IPR000719">
    <property type="entry name" value="Prot_kinase_dom"/>
</dbReference>
<protein>
    <recommendedName>
        <fullName evidence="1">non-specific serine/threonine protein kinase</fullName>
        <ecNumber evidence="1">2.7.11.1</ecNumber>
    </recommendedName>
</protein>
<evidence type="ECO:0000313" key="12">
    <source>
        <dbReference type="Proteomes" id="UP001140076"/>
    </source>
</evidence>
<keyword evidence="5 11" id="KW-0418">Kinase</keyword>
<feature type="binding site" evidence="7">
    <location>
        <position position="45"/>
    </location>
    <ligand>
        <name>ATP</name>
        <dbReference type="ChEBI" id="CHEBI:30616"/>
    </ligand>
</feature>
<comment type="caution">
    <text evidence="11">The sequence shown here is derived from an EMBL/GenBank/DDBJ whole genome shotgun (WGS) entry which is preliminary data.</text>
</comment>
<dbReference type="InterPro" id="IPR011009">
    <property type="entry name" value="Kinase-like_dom_sf"/>
</dbReference>
<dbReference type="Proteomes" id="UP001140076">
    <property type="component" value="Unassembled WGS sequence"/>
</dbReference>
<dbReference type="CDD" id="cd14014">
    <property type="entry name" value="STKc_PknB_like"/>
    <property type="match status" value="1"/>
</dbReference>
<evidence type="ECO:0000259" key="10">
    <source>
        <dbReference type="PROSITE" id="PS50011"/>
    </source>
</evidence>
<keyword evidence="3" id="KW-0808">Transferase</keyword>
<evidence type="ECO:0000256" key="7">
    <source>
        <dbReference type="PROSITE-ProRule" id="PRU10141"/>
    </source>
</evidence>
<dbReference type="Gene3D" id="3.30.200.20">
    <property type="entry name" value="Phosphorylase Kinase, domain 1"/>
    <property type="match status" value="1"/>
</dbReference>
<dbReference type="PANTHER" id="PTHR43289">
    <property type="entry name" value="MITOGEN-ACTIVATED PROTEIN KINASE KINASE KINASE 20-RELATED"/>
    <property type="match status" value="1"/>
</dbReference>
<dbReference type="GO" id="GO:0005524">
    <property type="term" value="F:ATP binding"/>
    <property type="evidence" value="ECO:0007669"/>
    <property type="project" value="UniProtKB-UniRule"/>
</dbReference>
<feature type="region of interest" description="Disordered" evidence="8">
    <location>
        <begin position="276"/>
        <end position="411"/>
    </location>
</feature>
<keyword evidence="2" id="KW-0723">Serine/threonine-protein kinase</keyword>
<dbReference type="EC" id="2.7.11.1" evidence="1"/>
<keyword evidence="9" id="KW-0472">Membrane</keyword>
<feature type="compositionally biased region" description="Low complexity" evidence="8">
    <location>
        <begin position="324"/>
        <end position="347"/>
    </location>
</feature>
<gene>
    <name evidence="11" type="ORF">LG943_17005</name>
</gene>
<feature type="compositionally biased region" description="Low complexity" evidence="8">
    <location>
        <begin position="360"/>
        <end position="384"/>
    </location>
</feature>
<proteinExistence type="predicted"/>
<dbReference type="PANTHER" id="PTHR43289:SF6">
    <property type="entry name" value="SERINE_THREONINE-PROTEIN KINASE NEKL-3"/>
    <property type="match status" value="1"/>
</dbReference>
<keyword evidence="9" id="KW-1133">Transmembrane helix</keyword>
<dbReference type="EMBL" id="JAJAQC010000028">
    <property type="protein sequence ID" value="MDA0566001.1"/>
    <property type="molecule type" value="Genomic_DNA"/>
</dbReference>
<evidence type="ECO:0000256" key="2">
    <source>
        <dbReference type="ARBA" id="ARBA00022527"/>
    </source>
</evidence>
<dbReference type="Gene3D" id="1.10.510.10">
    <property type="entry name" value="Transferase(Phosphotransferase) domain 1"/>
    <property type="match status" value="1"/>
</dbReference>
<evidence type="ECO:0000256" key="5">
    <source>
        <dbReference type="ARBA" id="ARBA00022777"/>
    </source>
</evidence>
<dbReference type="SUPFAM" id="SSF56112">
    <property type="entry name" value="Protein kinase-like (PK-like)"/>
    <property type="match status" value="1"/>
</dbReference>